<evidence type="ECO:0000256" key="1">
    <source>
        <dbReference type="ARBA" id="ARBA00004370"/>
    </source>
</evidence>
<evidence type="ECO:0000256" key="10">
    <source>
        <dbReference type="SAM" id="MobiDB-lite"/>
    </source>
</evidence>
<feature type="region of interest" description="Disordered" evidence="10">
    <location>
        <begin position="35"/>
        <end position="84"/>
    </location>
</feature>
<evidence type="ECO:0000256" key="9">
    <source>
        <dbReference type="NCBIfam" id="TIGR03303"/>
    </source>
</evidence>
<comment type="function">
    <text evidence="8">Part of the outer membrane protein assembly complex, which is involved in assembly and insertion of beta-barrel proteins into the outer membrane.</text>
</comment>
<dbReference type="Pfam" id="PF01103">
    <property type="entry name" value="Omp85"/>
    <property type="match status" value="1"/>
</dbReference>
<feature type="signal peptide" evidence="8">
    <location>
        <begin position="1"/>
        <end position="32"/>
    </location>
</feature>
<keyword evidence="5 8" id="KW-0677">Repeat</keyword>
<feature type="domain" description="POTRA" evidence="11">
    <location>
        <begin position="154"/>
        <end position="231"/>
    </location>
</feature>
<gene>
    <name evidence="8" type="primary">bamA</name>
    <name evidence="12" type="ORF">GGR39_001793</name>
</gene>
<feature type="chain" id="PRO_5031647475" description="Outer membrane protein assembly factor BamA" evidence="8">
    <location>
        <begin position="33"/>
        <end position="936"/>
    </location>
</feature>
<keyword evidence="4 8" id="KW-0732">Signal</keyword>
<dbReference type="InterPro" id="IPR023707">
    <property type="entry name" value="OM_assembly_BamA"/>
</dbReference>
<dbReference type="PANTHER" id="PTHR12815:SF23">
    <property type="entry name" value="OUTER MEMBRANE PROTEIN ASSEMBLY FACTOR BAMA"/>
    <property type="match status" value="1"/>
</dbReference>
<dbReference type="GO" id="GO:0009279">
    <property type="term" value="C:cell outer membrane"/>
    <property type="evidence" value="ECO:0007669"/>
    <property type="project" value="UniProtKB-SubCell"/>
</dbReference>
<keyword evidence="6 8" id="KW-0472">Membrane</keyword>
<dbReference type="InterPro" id="IPR010827">
    <property type="entry name" value="BamA/TamA_POTRA"/>
</dbReference>
<dbReference type="InterPro" id="IPR039910">
    <property type="entry name" value="D15-like"/>
</dbReference>
<evidence type="ECO:0000256" key="7">
    <source>
        <dbReference type="ARBA" id="ARBA00023237"/>
    </source>
</evidence>
<name>A0A7W6FYB4_9SPHN</name>
<dbReference type="PROSITE" id="PS51779">
    <property type="entry name" value="POTRA"/>
    <property type="match status" value="4"/>
</dbReference>
<keyword evidence="2 8" id="KW-1134">Transmembrane beta strand</keyword>
<dbReference type="GO" id="GO:0043165">
    <property type="term" value="P:Gram-negative-bacterium-type cell outer membrane assembly"/>
    <property type="evidence" value="ECO:0007669"/>
    <property type="project" value="UniProtKB-UniRule"/>
</dbReference>
<organism evidence="12 13">
    <name type="scientific">Novosphingobium fluoreni</name>
    <dbReference type="NCBI Taxonomy" id="1391222"/>
    <lineage>
        <taxon>Bacteria</taxon>
        <taxon>Pseudomonadati</taxon>
        <taxon>Pseudomonadota</taxon>
        <taxon>Alphaproteobacteria</taxon>
        <taxon>Sphingomonadales</taxon>
        <taxon>Sphingomonadaceae</taxon>
        <taxon>Novosphingobium</taxon>
    </lineage>
</organism>
<accession>A0A7W6FYB4</accession>
<keyword evidence="7 8" id="KW-0998">Cell outer membrane</keyword>
<dbReference type="InterPro" id="IPR000184">
    <property type="entry name" value="Bac_surfAg_D15"/>
</dbReference>
<dbReference type="PANTHER" id="PTHR12815">
    <property type="entry name" value="SORTING AND ASSEMBLY MACHINERY SAMM50 PROTEIN FAMILY MEMBER"/>
    <property type="match status" value="1"/>
</dbReference>
<comment type="similarity">
    <text evidence="8">Belongs to the BamA family.</text>
</comment>
<sequence precursor="true">MVRSDKVRRASRLAVALLGTTGLTGVTTDAFAQDATPAASEAPAAASTPAPAPARTPRRAPAGSRAAARPAAQPAAPAAAPAEQGPAIQTIRVLGAERLEPVTVLSYVKLRAGQPYTPAAADQALKDLYETELFSDVQVTQDNGIVTIQVKENPVVNRIILEGNKRIKDEKILPEIKVAPRQIFTRSKVRADVARIIELYKRQGRYAATVEPKMVMLDQNRVDIVFEITEGDKSKVRQINIIGNEKFSDKELRGEMVTKTSGGITKVFSSTTSYDPDRMAFDQQKLRQFYLTQGYADFRVVSAVAELTPDKKDFIITYVVEEGQRYKFGDVKVDSQLRDFDSEKLAARLPMKKGDWYNAKQVEDTIEQLNDTAGAFGYAFADVRPQYDRNKEDLTMGLTFVIAEAPRVYVERIDVNGNTLTQDKVVRREFRLAEGDAFNSLQVKRSTNRIKSLGYFQEKFEVEQKPGATDDRIILEANVEEKPTGELQLSAGFSSLESFIFQASIRQRNFRGRGQTVGLSGSYSRFSKSVEASFTEPYVFDKNVSLGVNVYRRDLNSFNYLNSNRNTTYKQATTGFQVRAGVPLTEYLTAVASYTLNYDDVSLDQNQFYSDRLTPPTRSCDPLLAGRYLCDAIGKRLSSIAGLSLIYDTLDNRVRPTRGITAAINGDVAGLGGDVKYVRLRANASRFQNLGKGFIFSLSGEGGAIKSLNNDQIRLVDRFYLGEPQIGGFDIRGVGPRVLRKPYVDKDGNLLTRNVNLAAGDTLSARRREWTDDALGGRYYYLFKAEVEIPLGSGARELGLRPSIFVNAGSVWGIRNPLEGQRTDFTSVIPIPTLDQNGNQQFTQTCPTGSTVVSGTGTTAPAPAAGCTVSSTPIGQTINPFREVFLGDTWKPRVSVGIGVNWNSPFGPFRINFSKVLVKQDGDDTKPFNFNVGTQF</sequence>
<proteinExistence type="inferred from homology"/>
<evidence type="ECO:0000259" key="11">
    <source>
        <dbReference type="PROSITE" id="PS51779"/>
    </source>
</evidence>
<evidence type="ECO:0000256" key="3">
    <source>
        <dbReference type="ARBA" id="ARBA00022692"/>
    </source>
</evidence>
<comment type="caution">
    <text evidence="12">The sequence shown here is derived from an EMBL/GenBank/DDBJ whole genome shotgun (WGS) entry which is preliminary data.</text>
</comment>
<comment type="subcellular location">
    <subcellularLocation>
        <location evidence="8">Cell outer membrane</location>
    </subcellularLocation>
    <subcellularLocation>
        <location evidence="1">Membrane</location>
    </subcellularLocation>
</comment>
<dbReference type="Gene3D" id="2.40.160.50">
    <property type="entry name" value="membrane protein fhac: a member of the omp85/tpsb transporter family"/>
    <property type="match status" value="1"/>
</dbReference>
<dbReference type="HAMAP" id="MF_01430">
    <property type="entry name" value="OM_assembly_BamA"/>
    <property type="match status" value="1"/>
</dbReference>
<evidence type="ECO:0000256" key="2">
    <source>
        <dbReference type="ARBA" id="ARBA00022452"/>
    </source>
</evidence>
<dbReference type="EMBL" id="JACIDY010000003">
    <property type="protein sequence ID" value="MBB3940143.1"/>
    <property type="molecule type" value="Genomic_DNA"/>
</dbReference>
<evidence type="ECO:0000256" key="5">
    <source>
        <dbReference type="ARBA" id="ARBA00022737"/>
    </source>
</evidence>
<dbReference type="InterPro" id="IPR034746">
    <property type="entry name" value="POTRA"/>
</dbReference>
<feature type="domain" description="POTRA" evidence="11">
    <location>
        <begin position="234"/>
        <end position="323"/>
    </location>
</feature>
<comment type="subunit">
    <text evidence="8">Part of the Bam complex.</text>
</comment>
<feature type="domain" description="POTRA" evidence="11">
    <location>
        <begin position="408"/>
        <end position="482"/>
    </location>
</feature>
<evidence type="ECO:0000313" key="13">
    <source>
        <dbReference type="Proteomes" id="UP000561459"/>
    </source>
</evidence>
<dbReference type="PIRSF" id="PIRSF006076">
    <property type="entry name" value="OM_assembly_OMP85"/>
    <property type="match status" value="1"/>
</dbReference>
<reference evidence="12 13" key="1">
    <citation type="submission" date="2020-08" db="EMBL/GenBank/DDBJ databases">
        <title>Genomic Encyclopedia of Type Strains, Phase IV (KMG-IV): sequencing the most valuable type-strain genomes for metagenomic binning, comparative biology and taxonomic classification.</title>
        <authorList>
            <person name="Goeker M."/>
        </authorList>
    </citation>
    <scope>NUCLEOTIDE SEQUENCE [LARGE SCALE GENOMIC DNA]</scope>
    <source>
        <strain evidence="12 13">DSM 27568</strain>
    </source>
</reference>
<keyword evidence="13" id="KW-1185">Reference proteome</keyword>
<evidence type="ECO:0000313" key="12">
    <source>
        <dbReference type="EMBL" id="MBB3940143.1"/>
    </source>
</evidence>
<evidence type="ECO:0000256" key="4">
    <source>
        <dbReference type="ARBA" id="ARBA00022729"/>
    </source>
</evidence>
<keyword evidence="3 8" id="KW-0812">Transmembrane</keyword>
<dbReference type="Gene3D" id="3.10.20.310">
    <property type="entry name" value="membrane protein fhac"/>
    <property type="match status" value="5"/>
</dbReference>
<dbReference type="Pfam" id="PF07244">
    <property type="entry name" value="POTRA"/>
    <property type="match status" value="5"/>
</dbReference>
<feature type="domain" description="POTRA" evidence="11">
    <location>
        <begin position="86"/>
        <end position="153"/>
    </location>
</feature>
<evidence type="ECO:0000256" key="8">
    <source>
        <dbReference type="HAMAP-Rule" id="MF_01430"/>
    </source>
</evidence>
<protein>
    <recommendedName>
        <fullName evidence="8 9">Outer membrane protein assembly factor BamA</fullName>
    </recommendedName>
</protein>
<dbReference type="GO" id="GO:0051205">
    <property type="term" value="P:protein insertion into membrane"/>
    <property type="evidence" value="ECO:0007669"/>
    <property type="project" value="UniProtKB-UniRule"/>
</dbReference>
<evidence type="ECO:0000256" key="6">
    <source>
        <dbReference type="ARBA" id="ARBA00023136"/>
    </source>
</evidence>
<dbReference type="Proteomes" id="UP000561459">
    <property type="component" value="Unassembled WGS sequence"/>
</dbReference>
<dbReference type="NCBIfam" id="TIGR03303">
    <property type="entry name" value="OM_YaeT"/>
    <property type="match status" value="1"/>
</dbReference>
<dbReference type="AlphaFoldDB" id="A0A7W6FYB4"/>